<dbReference type="UniPathway" id="UPA00196"/>
<dbReference type="GO" id="GO:0000009">
    <property type="term" value="F:alpha-1,6-mannosyltransferase activity"/>
    <property type="evidence" value="ECO:0007669"/>
    <property type="project" value="InterPro"/>
</dbReference>
<comment type="pathway">
    <text evidence="2 12">Glycolipid biosynthesis; glycosylphosphatidylinositol-anchor biosynthesis.</text>
</comment>
<dbReference type="FunCoup" id="A0A1Y2DQP1">
    <property type="interactions" value="287"/>
</dbReference>
<proteinExistence type="inferred from homology"/>
<feature type="transmembrane region" description="Helical" evidence="12">
    <location>
        <begin position="306"/>
        <end position="326"/>
    </location>
</feature>
<keyword evidence="7 12" id="KW-0808">Transferase</keyword>
<evidence type="ECO:0000256" key="11">
    <source>
        <dbReference type="ARBA" id="ARBA00023136"/>
    </source>
</evidence>
<evidence type="ECO:0000256" key="8">
    <source>
        <dbReference type="ARBA" id="ARBA00022692"/>
    </source>
</evidence>
<dbReference type="GO" id="GO:0004376">
    <property type="term" value="F:GPI mannosyltransferase activity"/>
    <property type="evidence" value="ECO:0007669"/>
    <property type="project" value="InterPro"/>
</dbReference>
<evidence type="ECO:0000256" key="2">
    <source>
        <dbReference type="ARBA" id="ARBA00004687"/>
    </source>
</evidence>
<accession>A0A1Y2DQP1</accession>
<feature type="transmembrane region" description="Helical" evidence="12">
    <location>
        <begin position="217"/>
        <end position="234"/>
    </location>
</feature>
<dbReference type="GeneID" id="63773438"/>
<keyword evidence="5 12" id="KW-0337">GPI-anchor biosynthesis</keyword>
<evidence type="ECO:0000256" key="10">
    <source>
        <dbReference type="ARBA" id="ARBA00022989"/>
    </source>
</evidence>
<dbReference type="RefSeq" id="XP_040713614.1">
    <property type="nucleotide sequence ID" value="XM_040857226.1"/>
</dbReference>
<feature type="transmembrane region" description="Helical" evidence="12">
    <location>
        <begin position="411"/>
        <end position="431"/>
    </location>
</feature>
<evidence type="ECO:0000256" key="4">
    <source>
        <dbReference type="ARBA" id="ARBA00013795"/>
    </source>
</evidence>
<reference evidence="13 14" key="1">
    <citation type="submission" date="2016-07" db="EMBL/GenBank/DDBJ databases">
        <title>Pervasive Adenine N6-methylation of Active Genes in Fungi.</title>
        <authorList>
            <consortium name="DOE Joint Genome Institute"/>
            <person name="Mondo S.J."/>
            <person name="Dannebaum R.O."/>
            <person name="Kuo R.C."/>
            <person name="Labutti K."/>
            <person name="Haridas S."/>
            <person name="Kuo A."/>
            <person name="Salamov A."/>
            <person name="Ahrendt S.R."/>
            <person name="Lipzen A."/>
            <person name="Sullivan W."/>
            <person name="Andreopoulos W.B."/>
            <person name="Clum A."/>
            <person name="Lindquist E."/>
            <person name="Daum C."/>
            <person name="Ramamoorthy G.K."/>
            <person name="Gryganskyi A."/>
            <person name="Culley D."/>
            <person name="Magnuson J.K."/>
            <person name="James T.Y."/>
            <person name="O'Malley M.A."/>
            <person name="Stajich J.E."/>
            <person name="Spatafora J.W."/>
            <person name="Visel A."/>
            <person name="Grigoriev I.V."/>
        </authorList>
    </citation>
    <scope>NUCLEOTIDE SEQUENCE [LARGE SCALE GENOMIC DNA]</scope>
    <source>
        <strain evidence="13 14">CBS 129021</strain>
    </source>
</reference>
<keyword evidence="9 12" id="KW-0256">Endoplasmic reticulum</keyword>
<organism evidence="13 14">
    <name type="scientific">Pseudomassariella vexata</name>
    <dbReference type="NCBI Taxonomy" id="1141098"/>
    <lineage>
        <taxon>Eukaryota</taxon>
        <taxon>Fungi</taxon>
        <taxon>Dikarya</taxon>
        <taxon>Ascomycota</taxon>
        <taxon>Pezizomycotina</taxon>
        <taxon>Sordariomycetes</taxon>
        <taxon>Xylariomycetidae</taxon>
        <taxon>Amphisphaeriales</taxon>
        <taxon>Pseudomassariaceae</taxon>
        <taxon>Pseudomassariella</taxon>
    </lineage>
</organism>
<feature type="transmembrane region" description="Helical" evidence="12">
    <location>
        <begin position="146"/>
        <end position="165"/>
    </location>
</feature>
<feature type="transmembrane region" description="Helical" evidence="12">
    <location>
        <begin position="246"/>
        <end position="268"/>
    </location>
</feature>
<comment type="caution">
    <text evidence="13">The sequence shown here is derived from an EMBL/GenBank/DDBJ whole genome shotgun (WGS) entry which is preliminary data.</text>
</comment>
<keyword evidence="10 12" id="KW-1133">Transmembrane helix</keyword>
<dbReference type="GO" id="GO:0006506">
    <property type="term" value="P:GPI anchor biosynthetic process"/>
    <property type="evidence" value="ECO:0007669"/>
    <property type="project" value="UniProtKB-UniPathway"/>
</dbReference>
<dbReference type="InterPro" id="IPR007315">
    <property type="entry name" value="PIG-V/Gpi18"/>
</dbReference>
<feature type="transmembrane region" description="Helical" evidence="12">
    <location>
        <begin position="12"/>
        <end position="33"/>
    </location>
</feature>
<evidence type="ECO:0000256" key="3">
    <source>
        <dbReference type="ARBA" id="ARBA00008698"/>
    </source>
</evidence>
<sequence length="434" mass="47062">MISYDAQCHTRILIQAFLAWKSLLLLIAVSSGLGPGAYDTSSTLLSPDAVSFKESPFDLATRLTRWDAIYFVQNARRGYVFEQEWAFGGGLPTVISGVVKLLGAVGIGNTGSLESWIGVSISHVSHLLSVLVLYQLGLKVLREPRLSFIAALLHVISPAGLFLSAPYNESAFALLSFTGYLLFAHGLGSRGTLNDLSILGSGIVFGLATTFRSNGLLSGIPFAVYAIIGFANLVEAPNFLNLRRLIALGLGGLSVALGSIGPQAIAYFRFCSGSSASEPRPWCAKRLPSIYTFVQERYWGVGFLRYWTPGNIPLFLLAVPMIYLMMRSGLDILTNRFVGISTSKSQSLGSSRILPPGQSFLRTMAASQVILTALAITTYHVQIITRISSAYPVWYWWLAQNLQEGTRFADGAVVFMVMYAAIQGVLFASFLPPA</sequence>
<evidence type="ECO:0000256" key="1">
    <source>
        <dbReference type="ARBA" id="ARBA00004477"/>
    </source>
</evidence>
<keyword evidence="14" id="KW-1185">Reference proteome</keyword>
<evidence type="ECO:0000256" key="6">
    <source>
        <dbReference type="ARBA" id="ARBA00022676"/>
    </source>
</evidence>
<evidence type="ECO:0000256" key="5">
    <source>
        <dbReference type="ARBA" id="ARBA00022502"/>
    </source>
</evidence>
<comment type="subcellular location">
    <subcellularLocation>
        <location evidence="1 12">Endoplasmic reticulum membrane</location>
        <topology evidence="1 12">Multi-pass membrane protein</topology>
    </subcellularLocation>
</comment>
<evidence type="ECO:0000256" key="12">
    <source>
        <dbReference type="RuleBase" id="RU363112"/>
    </source>
</evidence>
<feature type="transmembrane region" description="Helical" evidence="12">
    <location>
        <begin position="171"/>
        <end position="188"/>
    </location>
</feature>
<protein>
    <recommendedName>
        <fullName evidence="4 12">GPI mannosyltransferase 2</fullName>
        <ecNumber evidence="12">2.4.1.-</ecNumber>
    </recommendedName>
</protein>
<dbReference type="AlphaFoldDB" id="A0A1Y2DQP1"/>
<evidence type="ECO:0000256" key="9">
    <source>
        <dbReference type="ARBA" id="ARBA00022824"/>
    </source>
</evidence>
<dbReference type="GO" id="GO:0031501">
    <property type="term" value="C:mannosyltransferase complex"/>
    <property type="evidence" value="ECO:0007669"/>
    <property type="project" value="TreeGrafter"/>
</dbReference>
<feature type="transmembrane region" description="Helical" evidence="12">
    <location>
        <begin position="115"/>
        <end position="134"/>
    </location>
</feature>
<evidence type="ECO:0000313" key="14">
    <source>
        <dbReference type="Proteomes" id="UP000193689"/>
    </source>
</evidence>
<gene>
    <name evidence="13" type="ORF">BCR38DRAFT_36518</name>
</gene>
<comment type="similarity">
    <text evidence="3 12">Belongs to the PIGV family.</text>
</comment>
<dbReference type="Proteomes" id="UP000193689">
    <property type="component" value="Unassembled WGS sequence"/>
</dbReference>
<evidence type="ECO:0000313" key="13">
    <source>
        <dbReference type="EMBL" id="ORY61537.1"/>
    </source>
</evidence>
<dbReference type="Pfam" id="PF04188">
    <property type="entry name" value="Mannosyl_trans2"/>
    <property type="match status" value="1"/>
</dbReference>
<keyword evidence="11 12" id="KW-0472">Membrane</keyword>
<dbReference type="PANTHER" id="PTHR12468:SF2">
    <property type="entry name" value="GPI MANNOSYLTRANSFERASE 2"/>
    <property type="match status" value="1"/>
</dbReference>
<dbReference type="OrthoDB" id="10252502at2759"/>
<dbReference type="GO" id="GO:0005789">
    <property type="term" value="C:endoplasmic reticulum membrane"/>
    <property type="evidence" value="ECO:0007669"/>
    <property type="project" value="UniProtKB-SubCell"/>
</dbReference>
<comment type="function">
    <text evidence="12">Mannosyltransferase involved in glycosylphosphatidylinositol-anchor biosynthesis.</text>
</comment>
<keyword evidence="8 12" id="KW-0812">Transmembrane</keyword>
<dbReference type="STRING" id="1141098.A0A1Y2DQP1"/>
<dbReference type="EMBL" id="MCFJ01000010">
    <property type="protein sequence ID" value="ORY61537.1"/>
    <property type="molecule type" value="Genomic_DNA"/>
</dbReference>
<evidence type="ECO:0000256" key="7">
    <source>
        <dbReference type="ARBA" id="ARBA00022679"/>
    </source>
</evidence>
<dbReference type="PANTHER" id="PTHR12468">
    <property type="entry name" value="GPI MANNOSYLTRANSFERASE 2"/>
    <property type="match status" value="1"/>
</dbReference>
<keyword evidence="6 12" id="KW-0328">Glycosyltransferase</keyword>
<dbReference type="InParanoid" id="A0A1Y2DQP1"/>
<dbReference type="EC" id="2.4.1.-" evidence="12"/>
<name>A0A1Y2DQP1_9PEZI</name>